<keyword evidence="6" id="KW-1185">Reference proteome</keyword>
<dbReference type="AlphaFoldDB" id="A0A2X4TRF0"/>
<keyword evidence="2" id="KW-0732">Signal</keyword>
<feature type="region of interest" description="Disordered" evidence="1">
    <location>
        <begin position="51"/>
        <end position="109"/>
    </location>
</feature>
<feature type="chain" id="PRO_5015995971" description="DUF2756 domain-containing protein" evidence="2">
    <location>
        <begin position="20"/>
        <end position="109"/>
    </location>
</feature>
<dbReference type="Proteomes" id="UP000594967">
    <property type="component" value="Chromosome"/>
</dbReference>
<sequence length="109" mass="12483">MKSYRILYGLLLLSGLATAANGVTELSSQQQFLNQRNQQTQQQRMLNNQQLDQRRLQQQRQFDDNQQKLLRNAPNGGQLLPNGNQPRNPFNRTSPTVPQTQMPVTPARP</sequence>
<evidence type="ECO:0000313" key="4">
    <source>
        <dbReference type="EMBL" id="SQI29641.1"/>
    </source>
</evidence>
<evidence type="ECO:0000313" key="6">
    <source>
        <dbReference type="Proteomes" id="UP000594967"/>
    </source>
</evidence>
<proteinExistence type="predicted"/>
<reference evidence="4 5" key="1">
    <citation type="submission" date="2018-06" db="EMBL/GenBank/DDBJ databases">
        <authorList>
            <consortium name="Pathogen Informatics"/>
            <person name="Doyle S."/>
        </authorList>
    </citation>
    <scope>NUCLEOTIDE SEQUENCE [LARGE SCALE GENOMIC DNA]</scope>
    <source>
        <strain evidence="4 5">NCTC12961</strain>
    </source>
</reference>
<dbReference type="Proteomes" id="UP000248897">
    <property type="component" value="Chromosome 1"/>
</dbReference>
<gene>
    <name evidence="3" type="ORF">I6G64_11365</name>
    <name evidence="4" type="ORF">NCTC12961_00262</name>
</gene>
<name>A0A2X4TRF0_SERPL</name>
<organism evidence="4 5">
    <name type="scientific">Serratia plymuthica</name>
    <dbReference type="NCBI Taxonomy" id="82996"/>
    <lineage>
        <taxon>Bacteria</taxon>
        <taxon>Pseudomonadati</taxon>
        <taxon>Pseudomonadota</taxon>
        <taxon>Gammaproteobacteria</taxon>
        <taxon>Enterobacterales</taxon>
        <taxon>Yersiniaceae</taxon>
        <taxon>Serratia</taxon>
    </lineage>
</organism>
<feature type="compositionally biased region" description="Polar residues" evidence="1">
    <location>
        <begin position="81"/>
        <end position="92"/>
    </location>
</feature>
<evidence type="ECO:0008006" key="7">
    <source>
        <dbReference type="Google" id="ProtNLM"/>
    </source>
</evidence>
<feature type="compositionally biased region" description="Low complexity" evidence="1">
    <location>
        <begin position="93"/>
        <end position="109"/>
    </location>
</feature>
<feature type="compositionally biased region" description="Low complexity" evidence="1">
    <location>
        <begin position="51"/>
        <end position="60"/>
    </location>
</feature>
<dbReference type="EMBL" id="CP065673">
    <property type="protein sequence ID" value="QPS22917.1"/>
    <property type="molecule type" value="Genomic_DNA"/>
</dbReference>
<dbReference type="EMBL" id="LS483469">
    <property type="protein sequence ID" value="SQI29641.1"/>
    <property type="molecule type" value="Genomic_DNA"/>
</dbReference>
<protein>
    <recommendedName>
        <fullName evidence="7">DUF2756 domain-containing protein</fullName>
    </recommendedName>
</protein>
<feature type="signal peptide" evidence="2">
    <location>
        <begin position="1"/>
        <end position="19"/>
    </location>
</feature>
<accession>A0A2X4TRF0</accession>
<evidence type="ECO:0000256" key="2">
    <source>
        <dbReference type="SAM" id="SignalP"/>
    </source>
</evidence>
<evidence type="ECO:0000256" key="1">
    <source>
        <dbReference type="SAM" id="MobiDB-lite"/>
    </source>
</evidence>
<dbReference type="RefSeq" id="WP_062790073.1">
    <property type="nucleotide sequence ID" value="NZ_CAMITG010000007.1"/>
</dbReference>
<reference evidence="3 6" key="2">
    <citation type="submission" date="2020-12" db="EMBL/GenBank/DDBJ databases">
        <title>FDA dAtabase for Regulatory Grade micrObial Sequences (FDA-ARGOS): Supporting development and validation of Infectious Disease Dx tests.</title>
        <authorList>
            <person name="Sproer C."/>
            <person name="Gronow S."/>
            <person name="Severitt S."/>
            <person name="Schroder I."/>
            <person name="Tallon L."/>
            <person name="Sadzewicz L."/>
            <person name="Zhao X."/>
            <person name="Boylan J."/>
            <person name="Ott S."/>
            <person name="Bowen H."/>
            <person name="Vavikolanu K."/>
            <person name="Mehta A."/>
            <person name="Aluvathingal J."/>
            <person name="Nadendla S."/>
            <person name="Lowell S."/>
            <person name="Myers T."/>
            <person name="Yan Y."/>
            <person name="Sichtig H."/>
        </authorList>
    </citation>
    <scope>NUCLEOTIDE SEQUENCE [LARGE SCALE GENOMIC DNA]</scope>
    <source>
        <strain evidence="3 6">FDAARGOS_907</strain>
    </source>
</reference>
<evidence type="ECO:0000313" key="3">
    <source>
        <dbReference type="EMBL" id="QPS22917.1"/>
    </source>
</evidence>
<evidence type="ECO:0000313" key="5">
    <source>
        <dbReference type="Proteomes" id="UP000248897"/>
    </source>
</evidence>